<proteinExistence type="predicted"/>
<name>A0AAE0P6B8_9PEZI</name>
<organism evidence="1 2">
    <name type="scientific">Podospora didyma</name>
    <dbReference type="NCBI Taxonomy" id="330526"/>
    <lineage>
        <taxon>Eukaryota</taxon>
        <taxon>Fungi</taxon>
        <taxon>Dikarya</taxon>
        <taxon>Ascomycota</taxon>
        <taxon>Pezizomycotina</taxon>
        <taxon>Sordariomycetes</taxon>
        <taxon>Sordariomycetidae</taxon>
        <taxon>Sordariales</taxon>
        <taxon>Podosporaceae</taxon>
        <taxon>Podospora</taxon>
    </lineage>
</organism>
<evidence type="ECO:0000313" key="2">
    <source>
        <dbReference type="Proteomes" id="UP001285441"/>
    </source>
</evidence>
<reference evidence="1" key="2">
    <citation type="submission" date="2023-06" db="EMBL/GenBank/DDBJ databases">
        <authorList>
            <consortium name="Lawrence Berkeley National Laboratory"/>
            <person name="Haridas S."/>
            <person name="Hensen N."/>
            <person name="Bonometti L."/>
            <person name="Westerberg I."/>
            <person name="Brannstrom I.O."/>
            <person name="Guillou S."/>
            <person name="Cros-Aarteil S."/>
            <person name="Calhoun S."/>
            <person name="Kuo A."/>
            <person name="Mondo S."/>
            <person name="Pangilinan J."/>
            <person name="Riley R."/>
            <person name="LaButti K."/>
            <person name="Andreopoulos B."/>
            <person name="Lipzen A."/>
            <person name="Chen C."/>
            <person name="Yanf M."/>
            <person name="Daum C."/>
            <person name="Ng V."/>
            <person name="Clum A."/>
            <person name="Steindorff A."/>
            <person name="Ohm R."/>
            <person name="Martin F."/>
            <person name="Silar P."/>
            <person name="Natvig D."/>
            <person name="Lalanne C."/>
            <person name="Gautier V."/>
            <person name="Ament-velasquez S.L."/>
            <person name="Kruys A."/>
            <person name="Hutchinson M.I."/>
            <person name="Powell A.J."/>
            <person name="Barry K."/>
            <person name="Miller A.N."/>
            <person name="Grigoriev I.V."/>
            <person name="Debuchy R."/>
            <person name="Gladieux P."/>
            <person name="Thoren M.H."/>
            <person name="Johannesson H."/>
        </authorList>
    </citation>
    <scope>NUCLEOTIDE SEQUENCE</scope>
    <source>
        <strain evidence="1">CBS 232.78</strain>
    </source>
</reference>
<accession>A0AAE0P6B8</accession>
<gene>
    <name evidence="1" type="ORF">B0H63DRAFT_27520</name>
</gene>
<sequence>MNSFVGRMKDAYKRDLDIKDKFFESFQDHIFWRFVDLEHLPSCCKHTYTRQRHYSHDFHNEEGTKSALVSQTYLPTCFAVSGVFRRRLCCLFLSQTPYIVFVQSQDDYRMGFSSRWPMHMNMVRGISIVHPHHQPFTHPPSPHPISYLLSSPCLLSSPIHHPPFNQIQSPSGFLRERKANTLAANYWSAYAQGRSGRRFLS</sequence>
<keyword evidence="2" id="KW-1185">Reference proteome</keyword>
<dbReference type="AlphaFoldDB" id="A0AAE0P6B8"/>
<dbReference type="Proteomes" id="UP001285441">
    <property type="component" value="Unassembled WGS sequence"/>
</dbReference>
<dbReference type="EMBL" id="JAULSW010000001">
    <property type="protein sequence ID" value="KAK3393765.1"/>
    <property type="molecule type" value="Genomic_DNA"/>
</dbReference>
<protein>
    <submittedName>
        <fullName evidence="1">Uncharacterized protein</fullName>
    </submittedName>
</protein>
<reference evidence="1" key="1">
    <citation type="journal article" date="2023" name="Mol. Phylogenet. Evol.">
        <title>Genome-scale phylogeny and comparative genomics of the fungal order Sordariales.</title>
        <authorList>
            <person name="Hensen N."/>
            <person name="Bonometti L."/>
            <person name="Westerberg I."/>
            <person name="Brannstrom I.O."/>
            <person name="Guillou S."/>
            <person name="Cros-Aarteil S."/>
            <person name="Calhoun S."/>
            <person name="Haridas S."/>
            <person name="Kuo A."/>
            <person name="Mondo S."/>
            <person name="Pangilinan J."/>
            <person name="Riley R."/>
            <person name="LaButti K."/>
            <person name="Andreopoulos B."/>
            <person name="Lipzen A."/>
            <person name="Chen C."/>
            <person name="Yan M."/>
            <person name="Daum C."/>
            <person name="Ng V."/>
            <person name="Clum A."/>
            <person name="Steindorff A."/>
            <person name="Ohm R.A."/>
            <person name="Martin F."/>
            <person name="Silar P."/>
            <person name="Natvig D.O."/>
            <person name="Lalanne C."/>
            <person name="Gautier V."/>
            <person name="Ament-Velasquez S.L."/>
            <person name="Kruys A."/>
            <person name="Hutchinson M.I."/>
            <person name="Powell A.J."/>
            <person name="Barry K."/>
            <person name="Miller A.N."/>
            <person name="Grigoriev I.V."/>
            <person name="Debuchy R."/>
            <person name="Gladieux P."/>
            <person name="Hiltunen Thoren M."/>
            <person name="Johannesson H."/>
        </authorList>
    </citation>
    <scope>NUCLEOTIDE SEQUENCE</scope>
    <source>
        <strain evidence="1">CBS 232.78</strain>
    </source>
</reference>
<evidence type="ECO:0000313" key="1">
    <source>
        <dbReference type="EMBL" id="KAK3393765.1"/>
    </source>
</evidence>
<comment type="caution">
    <text evidence="1">The sequence shown here is derived from an EMBL/GenBank/DDBJ whole genome shotgun (WGS) entry which is preliminary data.</text>
</comment>